<name>A0A2P4SXX3_BAMTH</name>
<dbReference type="EMBL" id="PPHD01017203">
    <property type="protein sequence ID" value="POI28963.1"/>
    <property type="molecule type" value="Genomic_DNA"/>
</dbReference>
<sequence length="144" mass="16176">MSERKQESEDAESSVFCWLLLSDYQLQALLSVHDTVAQKNYDPVLPPMPDDIDEEEDSVKIIRLVKNREPLGATIKRDEHSGAIVVARIMRGGAADRSGLIHVGDELREVNGIPVDDKKPEEIIHILVNNKHFKINSGESDDYT</sequence>
<evidence type="ECO:0000313" key="4">
    <source>
        <dbReference type="Proteomes" id="UP000237246"/>
    </source>
</evidence>
<dbReference type="InterPro" id="IPR004172">
    <property type="entry name" value="L27_dom"/>
</dbReference>
<dbReference type="InterPro" id="IPR050716">
    <property type="entry name" value="MAGUK"/>
</dbReference>
<evidence type="ECO:0008006" key="5">
    <source>
        <dbReference type="Google" id="ProtNLM"/>
    </source>
</evidence>
<dbReference type="InterPro" id="IPR014775">
    <property type="entry name" value="L27_C"/>
</dbReference>
<gene>
    <name evidence="3" type="ORF">CIB84_007287</name>
</gene>
<dbReference type="OrthoDB" id="439127at2759"/>
<feature type="domain" description="PDZ" evidence="1">
    <location>
        <begin position="61"/>
        <end position="127"/>
    </location>
</feature>
<comment type="caution">
    <text evidence="3">The sequence shown here is derived from an EMBL/GenBank/DDBJ whole genome shotgun (WGS) entry which is preliminary data.</text>
</comment>
<evidence type="ECO:0000259" key="2">
    <source>
        <dbReference type="PROSITE" id="PS51022"/>
    </source>
</evidence>
<dbReference type="PANTHER" id="PTHR23122">
    <property type="entry name" value="MEMBRANE-ASSOCIATED GUANYLATE KINASE MAGUK"/>
    <property type="match status" value="1"/>
</dbReference>
<dbReference type="AlphaFoldDB" id="A0A2P4SXX3"/>
<organism evidence="3 4">
    <name type="scientific">Bambusicola thoracicus</name>
    <name type="common">Chinese bamboo-partridge</name>
    <name type="synonym">Perdix thoracica</name>
    <dbReference type="NCBI Taxonomy" id="9083"/>
    <lineage>
        <taxon>Eukaryota</taxon>
        <taxon>Metazoa</taxon>
        <taxon>Chordata</taxon>
        <taxon>Craniata</taxon>
        <taxon>Vertebrata</taxon>
        <taxon>Euteleostomi</taxon>
        <taxon>Archelosauria</taxon>
        <taxon>Archosauria</taxon>
        <taxon>Dinosauria</taxon>
        <taxon>Saurischia</taxon>
        <taxon>Theropoda</taxon>
        <taxon>Coelurosauria</taxon>
        <taxon>Aves</taxon>
        <taxon>Neognathae</taxon>
        <taxon>Galloanserae</taxon>
        <taxon>Galliformes</taxon>
        <taxon>Phasianidae</taxon>
        <taxon>Perdicinae</taxon>
        <taxon>Bambusicola</taxon>
    </lineage>
</organism>
<evidence type="ECO:0000259" key="1">
    <source>
        <dbReference type="PROSITE" id="PS50106"/>
    </source>
</evidence>
<accession>A0A2P4SXX3</accession>
<dbReference type="InterPro" id="IPR001478">
    <property type="entry name" value="PDZ"/>
</dbReference>
<reference evidence="3 4" key="1">
    <citation type="submission" date="2018-01" db="EMBL/GenBank/DDBJ databases">
        <title>Comparison of the Chinese Bamboo Partridge and Red Junglefowl genome sequences highlights the importance of demography in genome evolution.</title>
        <authorList>
            <person name="Tiley G.P."/>
            <person name="Kimball R.T."/>
            <person name="Braun E.L."/>
            <person name="Burleigh J.G."/>
        </authorList>
    </citation>
    <scope>NUCLEOTIDE SEQUENCE [LARGE SCALE GENOMIC DNA]</scope>
    <source>
        <strain evidence="3">RTK389</strain>
        <tissue evidence="3">Blood</tissue>
    </source>
</reference>
<feature type="domain" description="L27" evidence="2">
    <location>
        <begin position="1"/>
        <end position="44"/>
    </location>
</feature>
<dbReference type="CDD" id="cd06799">
    <property type="entry name" value="PDZ_MPP3-MPP4-MPP7-like"/>
    <property type="match status" value="1"/>
</dbReference>
<keyword evidence="4" id="KW-1185">Reference proteome</keyword>
<dbReference type="Pfam" id="PF02828">
    <property type="entry name" value="L27"/>
    <property type="match status" value="1"/>
</dbReference>
<evidence type="ECO:0000313" key="3">
    <source>
        <dbReference type="EMBL" id="POI28963.1"/>
    </source>
</evidence>
<dbReference type="Pfam" id="PF00595">
    <property type="entry name" value="PDZ"/>
    <property type="match status" value="1"/>
</dbReference>
<dbReference type="SMART" id="SM00228">
    <property type="entry name" value="PDZ"/>
    <property type="match status" value="1"/>
</dbReference>
<dbReference type="InterPro" id="IPR036034">
    <property type="entry name" value="PDZ_sf"/>
</dbReference>
<protein>
    <recommendedName>
        <fullName evidence="5">PDZ domain-containing protein</fullName>
    </recommendedName>
</protein>
<dbReference type="Proteomes" id="UP000237246">
    <property type="component" value="Unassembled WGS sequence"/>
</dbReference>
<dbReference type="SUPFAM" id="SSF50156">
    <property type="entry name" value="PDZ domain-like"/>
    <property type="match status" value="1"/>
</dbReference>
<proteinExistence type="predicted"/>
<dbReference type="PROSITE" id="PS50106">
    <property type="entry name" value="PDZ"/>
    <property type="match status" value="1"/>
</dbReference>
<dbReference type="Gene3D" id="2.30.42.10">
    <property type="match status" value="1"/>
</dbReference>
<dbReference type="PROSITE" id="PS51022">
    <property type="entry name" value="L27"/>
    <property type="match status" value="1"/>
</dbReference>
<dbReference type="Gene3D" id="1.10.287.650">
    <property type="entry name" value="L27 domain"/>
    <property type="match status" value="1"/>
</dbReference>